<reference evidence="1 2" key="1">
    <citation type="submission" date="2019-12" db="EMBL/GenBank/DDBJ databases">
        <title>Rhizobium genotypes associated with high levels of biological nitrogen fixation by grain legumes in a temperate-maritime cropping system.</title>
        <authorList>
            <person name="Maluk M."/>
            <person name="Francesc Ferrando Molina F."/>
            <person name="Lopez Del Egido L."/>
            <person name="Lafos M."/>
            <person name="Langarica-Fuentes A."/>
            <person name="Gebre Yohannes G."/>
            <person name="Young M.W."/>
            <person name="Martin P."/>
            <person name="Gantlett R."/>
            <person name="Kenicer G."/>
            <person name="Hawes C."/>
            <person name="Begg G.S."/>
            <person name="Quilliam R.S."/>
            <person name="Squire G.R."/>
            <person name="Poole P.S."/>
            <person name="Young P.W."/>
            <person name="Iannetta P.M."/>
            <person name="James E.K."/>
        </authorList>
    </citation>
    <scope>NUCLEOTIDE SEQUENCE [LARGE SCALE GENOMIC DNA]</scope>
    <source>
        <strain evidence="1 2">JHI1096</strain>
    </source>
</reference>
<dbReference type="AlphaFoldDB" id="A0A6P0AZK4"/>
<evidence type="ECO:0000313" key="1">
    <source>
        <dbReference type="EMBL" id="NEI32548.1"/>
    </source>
</evidence>
<gene>
    <name evidence="1" type="ORF">GR204_00730</name>
</gene>
<proteinExistence type="predicted"/>
<name>A0A6P0AZK4_RHILE</name>
<accession>A0A6P0AZK4</accession>
<dbReference type="Proteomes" id="UP000471560">
    <property type="component" value="Unassembled WGS sequence"/>
</dbReference>
<sequence length="189" mass="20352">MTETTPVERVAALLKNAGFRRIPIPLSIGGLQIDAAAAFVGVSPRPDLIVVGDTLDQTPARLQQTVEGVGRALDMMGSRRPLTLVVVGPRPESSTLTRLSRHARVLPVGDASDRSNLENWLAVLLPLKLPELQESRADDAFDKLIQGARDPLERELIELAHAGATAVSSRLAVRVDEPFVEANDTGARQ</sequence>
<protein>
    <submittedName>
        <fullName evidence="1">Uncharacterized protein</fullName>
    </submittedName>
</protein>
<dbReference type="RefSeq" id="WP_131646271.1">
    <property type="nucleotide sequence ID" value="NZ_JAAXDO010000009.1"/>
</dbReference>
<comment type="caution">
    <text evidence="1">The sequence shown here is derived from an EMBL/GenBank/DDBJ whole genome shotgun (WGS) entry which is preliminary data.</text>
</comment>
<dbReference type="EMBL" id="WUEZ01000001">
    <property type="protein sequence ID" value="NEI32548.1"/>
    <property type="molecule type" value="Genomic_DNA"/>
</dbReference>
<evidence type="ECO:0000313" key="2">
    <source>
        <dbReference type="Proteomes" id="UP000471560"/>
    </source>
</evidence>
<organism evidence="1 2">
    <name type="scientific">Rhizobium leguminosarum</name>
    <dbReference type="NCBI Taxonomy" id="384"/>
    <lineage>
        <taxon>Bacteria</taxon>
        <taxon>Pseudomonadati</taxon>
        <taxon>Pseudomonadota</taxon>
        <taxon>Alphaproteobacteria</taxon>
        <taxon>Hyphomicrobiales</taxon>
        <taxon>Rhizobiaceae</taxon>
        <taxon>Rhizobium/Agrobacterium group</taxon>
        <taxon>Rhizobium</taxon>
    </lineage>
</organism>